<organism evidence="2 3">
    <name type="scientific">Colletotrichum higginsianum (strain IMI 349063)</name>
    <name type="common">Crucifer anthracnose fungus</name>
    <dbReference type="NCBI Taxonomy" id="759273"/>
    <lineage>
        <taxon>Eukaryota</taxon>
        <taxon>Fungi</taxon>
        <taxon>Dikarya</taxon>
        <taxon>Ascomycota</taxon>
        <taxon>Pezizomycotina</taxon>
        <taxon>Sordariomycetes</taxon>
        <taxon>Hypocreomycetidae</taxon>
        <taxon>Glomerellales</taxon>
        <taxon>Glomerellaceae</taxon>
        <taxon>Colletotrichum</taxon>
        <taxon>Colletotrichum destructivum species complex</taxon>
    </lineage>
</organism>
<dbReference type="EMBL" id="CACQ02003510">
    <property type="protein sequence ID" value="CCF39461.1"/>
    <property type="molecule type" value="Genomic_DNA"/>
</dbReference>
<dbReference type="eggNOG" id="KOG1408">
    <property type="taxonomic scope" value="Eukaryota"/>
</dbReference>
<feature type="region of interest" description="Disordered" evidence="1">
    <location>
        <begin position="83"/>
        <end position="116"/>
    </location>
</feature>
<name>H1VGV8_COLHI</name>
<protein>
    <submittedName>
        <fullName evidence="2">Uncharacterized protein</fullName>
    </submittedName>
</protein>
<evidence type="ECO:0000256" key="1">
    <source>
        <dbReference type="SAM" id="MobiDB-lite"/>
    </source>
</evidence>
<reference evidence="3" key="1">
    <citation type="journal article" date="2012" name="Nat. Genet.">
        <title>Lifestyle transitions in plant pathogenic Colletotrichum fungi deciphered by genome and transcriptome analyses.</title>
        <authorList>
            <person name="O'Connell R.J."/>
            <person name="Thon M.R."/>
            <person name="Hacquard S."/>
            <person name="Amyotte S.G."/>
            <person name="Kleemann J."/>
            <person name="Torres M.F."/>
            <person name="Damm U."/>
            <person name="Buiate E.A."/>
            <person name="Epstein L."/>
            <person name="Alkan N."/>
            <person name="Altmueller J."/>
            <person name="Alvarado-Balderrama L."/>
            <person name="Bauser C.A."/>
            <person name="Becker C."/>
            <person name="Birren B.W."/>
            <person name="Chen Z."/>
            <person name="Choi J."/>
            <person name="Crouch J.A."/>
            <person name="Duvick J.P."/>
            <person name="Farman M.A."/>
            <person name="Gan P."/>
            <person name="Heiman D."/>
            <person name="Henrissat B."/>
            <person name="Howard R.J."/>
            <person name="Kabbage M."/>
            <person name="Koch C."/>
            <person name="Kracher B."/>
            <person name="Kubo Y."/>
            <person name="Law A.D."/>
            <person name="Lebrun M.-H."/>
            <person name="Lee Y.-H."/>
            <person name="Miyara I."/>
            <person name="Moore N."/>
            <person name="Neumann U."/>
            <person name="Nordstroem K."/>
            <person name="Panaccione D.G."/>
            <person name="Panstruga R."/>
            <person name="Place M."/>
            <person name="Proctor R.H."/>
            <person name="Prusky D."/>
            <person name="Rech G."/>
            <person name="Reinhardt R."/>
            <person name="Rollins J.A."/>
            <person name="Rounsley S."/>
            <person name="Schardl C.L."/>
            <person name="Schwartz D.C."/>
            <person name="Shenoy N."/>
            <person name="Shirasu K."/>
            <person name="Sikhakolli U.R."/>
            <person name="Stueber K."/>
            <person name="Sukno S.A."/>
            <person name="Sweigard J.A."/>
            <person name="Takano Y."/>
            <person name="Takahara H."/>
            <person name="Trail F."/>
            <person name="van der Does H.C."/>
            <person name="Voll L.M."/>
            <person name="Will I."/>
            <person name="Young S."/>
            <person name="Zeng Q."/>
            <person name="Zhang J."/>
            <person name="Zhou S."/>
            <person name="Dickman M.B."/>
            <person name="Schulze-Lefert P."/>
            <person name="Ver Loren van Themaat E."/>
            <person name="Ma L.-J."/>
            <person name="Vaillancourt L.J."/>
        </authorList>
    </citation>
    <scope>NUCLEOTIDE SEQUENCE [LARGE SCALE GENOMIC DNA]</scope>
    <source>
        <strain evidence="3">IMI 349063</strain>
    </source>
</reference>
<dbReference type="HOGENOM" id="CLU_2096727_0_0_1"/>
<dbReference type="Proteomes" id="UP000007174">
    <property type="component" value="Unassembled WGS sequence"/>
</dbReference>
<feature type="compositionally biased region" description="Polar residues" evidence="1">
    <location>
        <begin position="107"/>
        <end position="116"/>
    </location>
</feature>
<gene>
    <name evidence="2" type="ORF">CH063_10290</name>
</gene>
<evidence type="ECO:0000313" key="2">
    <source>
        <dbReference type="EMBL" id="CCF39461.1"/>
    </source>
</evidence>
<evidence type="ECO:0000313" key="3">
    <source>
        <dbReference type="Proteomes" id="UP000007174"/>
    </source>
</evidence>
<proteinExistence type="predicted"/>
<dbReference type="VEuPathDB" id="FungiDB:CH63R_10063"/>
<accession>H1VGV8</accession>
<dbReference type="AlphaFoldDB" id="H1VGV8"/>
<sequence>MATEQTCRSLRAYRKKLSSADPLSEDVIFELEQELRLTAAALGERATRTKAMHDTALLSGLLDQYEERLASMLDEKLRNTFQAREVTTPSEEREEVLLSQRPGTAGGETNSTVSSS</sequence>